<name>A0A7S3EWN2_9EUKA</name>
<dbReference type="Pfam" id="PF08324">
    <property type="entry name" value="PUL"/>
    <property type="match status" value="1"/>
</dbReference>
<dbReference type="Gene3D" id="1.25.10.10">
    <property type="entry name" value="Leucine-rich Repeat Variant"/>
    <property type="match status" value="1"/>
</dbReference>
<evidence type="ECO:0000313" key="2">
    <source>
        <dbReference type="EMBL" id="CAE0112575.1"/>
    </source>
</evidence>
<dbReference type="InterPro" id="IPR011989">
    <property type="entry name" value="ARM-like"/>
</dbReference>
<feature type="domain" description="PUL" evidence="1">
    <location>
        <begin position="42"/>
        <end position="314"/>
    </location>
</feature>
<dbReference type="EMBL" id="HBHX01023813">
    <property type="protein sequence ID" value="CAE0112575.1"/>
    <property type="molecule type" value="Transcribed_RNA"/>
</dbReference>
<protein>
    <recommendedName>
        <fullName evidence="1">PUL domain-containing protein</fullName>
    </recommendedName>
</protein>
<gene>
    <name evidence="2" type="ORF">HERI1096_LOCUS13235</name>
</gene>
<proteinExistence type="predicted"/>
<organism evidence="2">
    <name type="scientific">Haptolina ericina</name>
    <dbReference type="NCBI Taxonomy" id="156174"/>
    <lineage>
        <taxon>Eukaryota</taxon>
        <taxon>Haptista</taxon>
        <taxon>Haptophyta</taxon>
        <taxon>Prymnesiophyceae</taxon>
        <taxon>Prymnesiales</taxon>
        <taxon>Prymnesiaceae</taxon>
        <taxon>Haptolina</taxon>
    </lineage>
</organism>
<evidence type="ECO:0000259" key="1">
    <source>
        <dbReference type="PROSITE" id="PS51396"/>
    </source>
</evidence>
<sequence>MQVYQAGKQVFEMTGVDLTKLERSIEALSDDITAILGASHPAVVPKQAMLRFEDGQACKIVSKLLQFGEELRRELHPQSPSDKDLKHLRAMSPASGCALVFKPTCLALLPSLLLWPASRRFPVLDLLRLALLDPAVASAMIASGTEATSVVQLVIAHGLASEAGDVNHMMALRFCCNFVASAPPSLLLAEGASIIALVLEAAAVAEVHAAARDGTRLALATYLLNVATLLSSHAAKCAEKTPVVCALQQFLTAAHSNVEVCFRAVLALGTLVHNDADTAALCVALDLEQLLHPLRVAFDASDKLRACAAEVIQLLERAQVA</sequence>
<dbReference type="PROSITE" id="PS51396">
    <property type="entry name" value="PUL"/>
    <property type="match status" value="1"/>
</dbReference>
<dbReference type="AlphaFoldDB" id="A0A7S3EWN2"/>
<accession>A0A7S3EWN2</accession>
<dbReference type="InterPro" id="IPR013535">
    <property type="entry name" value="PUL_dom"/>
</dbReference>
<reference evidence="2" key="1">
    <citation type="submission" date="2021-01" db="EMBL/GenBank/DDBJ databases">
        <authorList>
            <person name="Corre E."/>
            <person name="Pelletier E."/>
            <person name="Niang G."/>
            <person name="Scheremetjew M."/>
            <person name="Finn R."/>
            <person name="Kale V."/>
            <person name="Holt S."/>
            <person name="Cochrane G."/>
            <person name="Meng A."/>
            <person name="Brown T."/>
            <person name="Cohen L."/>
        </authorList>
    </citation>
    <scope>NUCLEOTIDE SEQUENCE</scope>
    <source>
        <strain evidence="2">CCMP281</strain>
    </source>
</reference>